<feature type="compositionally biased region" description="Basic and acidic residues" evidence="1">
    <location>
        <begin position="91"/>
        <end position="122"/>
    </location>
</feature>
<feature type="compositionally biased region" description="Polar residues" evidence="1">
    <location>
        <begin position="77"/>
        <end position="87"/>
    </location>
</feature>
<sequence>MYGARPRIGVRPRFMEAKKSGGGQGKGEEGAAWMPFTMSVCVCVSLLGCLGRSCCPLPSPRSCSRNGPPPSALVSCTRANQPQSASSVCRGKGERSKSGGEERRGKERYTEGGRRNKDRGEGRGGGGKVGEKRLPPAATVAVPPPVCAGARRGQNKE</sequence>
<name>A0A058Z567_FONAL</name>
<dbReference type="Proteomes" id="UP000030693">
    <property type="component" value="Unassembled WGS sequence"/>
</dbReference>
<organism evidence="2">
    <name type="scientific">Fonticula alba</name>
    <name type="common">Slime mold</name>
    <dbReference type="NCBI Taxonomy" id="691883"/>
    <lineage>
        <taxon>Eukaryota</taxon>
        <taxon>Rotosphaerida</taxon>
        <taxon>Fonticulaceae</taxon>
        <taxon>Fonticula</taxon>
    </lineage>
</organism>
<gene>
    <name evidence="2" type="ORF">H696_04958</name>
</gene>
<dbReference type="RefSeq" id="XP_009497099.1">
    <property type="nucleotide sequence ID" value="XM_009498824.1"/>
</dbReference>
<evidence type="ECO:0000313" key="3">
    <source>
        <dbReference type="Proteomes" id="UP000030693"/>
    </source>
</evidence>
<keyword evidence="3" id="KW-1185">Reference proteome</keyword>
<protein>
    <submittedName>
        <fullName evidence="2">Uncharacterized protein</fullName>
    </submittedName>
</protein>
<feature type="region of interest" description="Disordered" evidence="1">
    <location>
        <begin position="1"/>
        <end position="29"/>
    </location>
</feature>
<dbReference type="GeneID" id="20529683"/>
<reference evidence="2" key="1">
    <citation type="submission" date="2013-04" db="EMBL/GenBank/DDBJ databases">
        <title>The Genome Sequence of Fonticula alba ATCC 38817.</title>
        <authorList>
            <consortium name="The Broad Institute Genomics Platform"/>
            <person name="Russ C."/>
            <person name="Cuomo C."/>
            <person name="Burger G."/>
            <person name="Gray M.W."/>
            <person name="Holland P.W.H."/>
            <person name="King N."/>
            <person name="Lang F.B.F."/>
            <person name="Roger A.J."/>
            <person name="Ruiz-Trillo I."/>
            <person name="Brown M."/>
            <person name="Walker B."/>
            <person name="Young S."/>
            <person name="Zeng Q."/>
            <person name="Gargeya S."/>
            <person name="Fitzgerald M."/>
            <person name="Haas B."/>
            <person name="Abouelleil A."/>
            <person name="Allen A.W."/>
            <person name="Alvarado L."/>
            <person name="Arachchi H.M."/>
            <person name="Berlin A.M."/>
            <person name="Chapman S.B."/>
            <person name="Gainer-Dewar J."/>
            <person name="Goldberg J."/>
            <person name="Griggs A."/>
            <person name="Gujja S."/>
            <person name="Hansen M."/>
            <person name="Howarth C."/>
            <person name="Imamovic A."/>
            <person name="Ireland A."/>
            <person name="Larimer J."/>
            <person name="McCowan C."/>
            <person name="Murphy C."/>
            <person name="Pearson M."/>
            <person name="Poon T.W."/>
            <person name="Priest M."/>
            <person name="Roberts A."/>
            <person name="Saif S."/>
            <person name="Shea T."/>
            <person name="Sisk P."/>
            <person name="Sykes S."/>
            <person name="Wortman J."/>
            <person name="Nusbaum C."/>
            <person name="Birren B."/>
        </authorList>
    </citation>
    <scope>NUCLEOTIDE SEQUENCE [LARGE SCALE GENOMIC DNA]</scope>
    <source>
        <strain evidence="2">ATCC 38817</strain>
    </source>
</reference>
<feature type="region of interest" description="Disordered" evidence="1">
    <location>
        <begin position="59"/>
        <end position="157"/>
    </location>
</feature>
<dbReference type="AlphaFoldDB" id="A0A058Z567"/>
<evidence type="ECO:0000313" key="2">
    <source>
        <dbReference type="EMBL" id="KCV68667.1"/>
    </source>
</evidence>
<evidence type="ECO:0000256" key="1">
    <source>
        <dbReference type="SAM" id="MobiDB-lite"/>
    </source>
</evidence>
<accession>A0A058Z567</accession>
<proteinExistence type="predicted"/>
<dbReference type="EMBL" id="KB932208">
    <property type="protein sequence ID" value="KCV68667.1"/>
    <property type="molecule type" value="Genomic_DNA"/>
</dbReference>